<sequence length="151" mass="17460">MVSESSRSSRRRGSAQKKGILCGHGERPVLRVSRTKENPGRRFWGCVYYEVNDECEFFHWEDPEAGSEDPHVARLKRKVVDLKADVKASEWKLKVAAVLGMVGWVACVCCWLQVLLNHNQDKNLAMKVEIVDMKFDYVLPMHYLYYRVVAL</sequence>
<evidence type="ECO:0000259" key="6">
    <source>
        <dbReference type="PROSITE" id="PS51999"/>
    </source>
</evidence>
<evidence type="ECO:0000256" key="2">
    <source>
        <dbReference type="ARBA" id="ARBA00022771"/>
    </source>
</evidence>
<reference evidence="7 8" key="1">
    <citation type="submission" date="2019-01" db="EMBL/GenBank/DDBJ databases">
        <title>Sequencing of cultivated peanut Arachis hypogaea provides insights into genome evolution and oil improvement.</title>
        <authorList>
            <person name="Chen X."/>
        </authorList>
    </citation>
    <scope>NUCLEOTIDE SEQUENCE [LARGE SCALE GENOMIC DNA]</scope>
    <source>
        <strain evidence="8">cv. Fuhuasheng</strain>
        <tissue evidence="7">Leaves</tissue>
    </source>
</reference>
<dbReference type="Proteomes" id="UP000289738">
    <property type="component" value="Chromosome B08"/>
</dbReference>
<gene>
    <name evidence="7" type="ORF">Ahy_B08g089560</name>
</gene>
<keyword evidence="5" id="KW-0472">Membrane</keyword>
<proteinExistence type="predicted"/>
<name>A0A444XY90_ARAHY</name>
<dbReference type="PANTHER" id="PTHR33248">
    <property type="entry name" value="ZINC ION-BINDING PROTEIN"/>
    <property type="match status" value="1"/>
</dbReference>
<evidence type="ECO:0000256" key="5">
    <source>
        <dbReference type="SAM" id="Phobius"/>
    </source>
</evidence>
<evidence type="ECO:0000313" key="8">
    <source>
        <dbReference type="Proteomes" id="UP000289738"/>
    </source>
</evidence>
<keyword evidence="5" id="KW-1133">Transmembrane helix</keyword>
<keyword evidence="2 4" id="KW-0863">Zinc-finger</keyword>
<keyword evidence="1" id="KW-0479">Metal-binding</keyword>
<evidence type="ECO:0000256" key="1">
    <source>
        <dbReference type="ARBA" id="ARBA00022723"/>
    </source>
</evidence>
<feature type="domain" description="GRF-type" evidence="6">
    <location>
        <begin position="22"/>
        <end position="64"/>
    </location>
</feature>
<evidence type="ECO:0000256" key="3">
    <source>
        <dbReference type="ARBA" id="ARBA00022833"/>
    </source>
</evidence>
<dbReference type="InterPro" id="IPR010666">
    <property type="entry name" value="Znf_GRF"/>
</dbReference>
<feature type="transmembrane region" description="Helical" evidence="5">
    <location>
        <begin position="95"/>
        <end position="116"/>
    </location>
</feature>
<accession>A0A444XY90</accession>
<keyword evidence="5" id="KW-0812">Transmembrane</keyword>
<keyword evidence="3" id="KW-0862">Zinc</keyword>
<keyword evidence="8" id="KW-1185">Reference proteome</keyword>
<protein>
    <recommendedName>
        <fullName evidence="6">GRF-type domain-containing protein</fullName>
    </recommendedName>
</protein>
<evidence type="ECO:0000313" key="7">
    <source>
        <dbReference type="EMBL" id="RYQ94625.1"/>
    </source>
</evidence>
<dbReference type="AlphaFoldDB" id="A0A444XY90"/>
<comment type="caution">
    <text evidence="7">The sequence shown here is derived from an EMBL/GenBank/DDBJ whole genome shotgun (WGS) entry which is preliminary data.</text>
</comment>
<dbReference type="EMBL" id="SDMP01000018">
    <property type="protein sequence ID" value="RYQ94625.1"/>
    <property type="molecule type" value="Genomic_DNA"/>
</dbReference>
<dbReference type="PROSITE" id="PS51999">
    <property type="entry name" value="ZF_GRF"/>
    <property type="match status" value="1"/>
</dbReference>
<organism evidence="7 8">
    <name type="scientific">Arachis hypogaea</name>
    <name type="common">Peanut</name>
    <dbReference type="NCBI Taxonomy" id="3818"/>
    <lineage>
        <taxon>Eukaryota</taxon>
        <taxon>Viridiplantae</taxon>
        <taxon>Streptophyta</taxon>
        <taxon>Embryophyta</taxon>
        <taxon>Tracheophyta</taxon>
        <taxon>Spermatophyta</taxon>
        <taxon>Magnoliopsida</taxon>
        <taxon>eudicotyledons</taxon>
        <taxon>Gunneridae</taxon>
        <taxon>Pentapetalae</taxon>
        <taxon>rosids</taxon>
        <taxon>fabids</taxon>
        <taxon>Fabales</taxon>
        <taxon>Fabaceae</taxon>
        <taxon>Papilionoideae</taxon>
        <taxon>50 kb inversion clade</taxon>
        <taxon>dalbergioids sensu lato</taxon>
        <taxon>Dalbergieae</taxon>
        <taxon>Pterocarpus clade</taxon>
        <taxon>Arachis</taxon>
    </lineage>
</organism>
<dbReference type="GO" id="GO:0008270">
    <property type="term" value="F:zinc ion binding"/>
    <property type="evidence" value="ECO:0007669"/>
    <property type="project" value="UniProtKB-KW"/>
</dbReference>
<evidence type="ECO:0000256" key="4">
    <source>
        <dbReference type="PROSITE-ProRule" id="PRU01343"/>
    </source>
</evidence>
<dbReference type="Pfam" id="PF06839">
    <property type="entry name" value="Zn_ribbon_GRF"/>
    <property type="match status" value="1"/>
</dbReference>